<evidence type="ECO:0000313" key="3">
    <source>
        <dbReference type="Proteomes" id="UP001519460"/>
    </source>
</evidence>
<reference evidence="2 3" key="1">
    <citation type="journal article" date="2023" name="Sci. Data">
        <title>Genome assembly of the Korean intertidal mud-creeper Batillaria attramentaria.</title>
        <authorList>
            <person name="Patra A.K."/>
            <person name="Ho P.T."/>
            <person name="Jun S."/>
            <person name="Lee S.J."/>
            <person name="Kim Y."/>
            <person name="Won Y.J."/>
        </authorList>
    </citation>
    <scope>NUCLEOTIDE SEQUENCE [LARGE SCALE GENOMIC DNA]</scope>
    <source>
        <strain evidence="2">Wonlab-2016</strain>
    </source>
</reference>
<dbReference type="AlphaFoldDB" id="A0ABD0LLI5"/>
<feature type="transmembrane region" description="Helical" evidence="1">
    <location>
        <begin position="6"/>
        <end position="27"/>
    </location>
</feature>
<evidence type="ECO:0000256" key="1">
    <source>
        <dbReference type="SAM" id="Phobius"/>
    </source>
</evidence>
<keyword evidence="3" id="KW-1185">Reference proteome</keyword>
<feature type="non-terminal residue" evidence="2">
    <location>
        <position position="131"/>
    </location>
</feature>
<protein>
    <submittedName>
        <fullName evidence="2">Uncharacterized protein</fullName>
    </submittedName>
</protein>
<gene>
    <name evidence="2" type="ORF">BaRGS_00008933</name>
</gene>
<keyword evidence="1" id="KW-0812">Transmembrane</keyword>
<organism evidence="2 3">
    <name type="scientific">Batillaria attramentaria</name>
    <dbReference type="NCBI Taxonomy" id="370345"/>
    <lineage>
        <taxon>Eukaryota</taxon>
        <taxon>Metazoa</taxon>
        <taxon>Spiralia</taxon>
        <taxon>Lophotrochozoa</taxon>
        <taxon>Mollusca</taxon>
        <taxon>Gastropoda</taxon>
        <taxon>Caenogastropoda</taxon>
        <taxon>Sorbeoconcha</taxon>
        <taxon>Cerithioidea</taxon>
        <taxon>Batillariidae</taxon>
        <taxon>Batillaria</taxon>
    </lineage>
</organism>
<dbReference type="EMBL" id="JACVVK020000041">
    <property type="protein sequence ID" value="KAK7499842.1"/>
    <property type="molecule type" value="Genomic_DNA"/>
</dbReference>
<accession>A0ABD0LLI5</accession>
<proteinExistence type="predicted"/>
<name>A0ABD0LLI5_9CAEN</name>
<keyword evidence="1" id="KW-1133">Transmembrane helix</keyword>
<evidence type="ECO:0000313" key="2">
    <source>
        <dbReference type="EMBL" id="KAK7499842.1"/>
    </source>
</evidence>
<comment type="caution">
    <text evidence="2">The sequence shown here is derived from an EMBL/GenBank/DDBJ whole genome shotgun (WGS) entry which is preliminary data.</text>
</comment>
<dbReference type="Proteomes" id="UP001519460">
    <property type="component" value="Unassembled WGS sequence"/>
</dbReference>
<sequence>MVVNAAFMVLYFCGFALFSLSIALQVLDCQQGSMFYEVGAGKGFTCTGLAAYSTVRWEVNSGIRAAACTPDGTCSTDSEGLFQASREGGSSAGGSSSIRILSTAQERTLTAISCIENETKRAQCQINVIRD</sequence>
<keyword evidence="1" id="KW-0472">Membrane</keyword>